<dbReference type="AlphaFoldDB" id="A0A9E7LEX4"/>
<sequence>MVSRLSATAASRLNCTSSLQFQNSKDPIPSRRRNRAKRLVWTSPPTLISIPMSTIPAFHGYEVSAFQASALLILVLPKSAVSPRRPS</sequence>
<evidence type="ECO:0000313" key="1">
    <source>
        <dbReference type="EMBL" id="URE48215.1"/>
    </source>
</evidence>
<evidence type="ECO:0000313" key="2">
    <source>
        <dbReference type="Proteomes" id="UP001055439"/>
    </source>
</evidence>
<dbReference type="OrthoDB" id="2012654at2759"/>
<keyword evidence="2" id="KW-1185">Reference proteome</keyword>
<dbReference type="EMBL" id="CP097511">
    <property type="protein sequence ID" value="URE48215.1"/>
    <property type="molecule type" value="Genomic_DNA"/>
</dbReference>
<accession>A0A9E7LEX4</accession>
<dbReference type="Proteomes" id="UP001055439">
    <property type="component" value="Chromosome 9"/>
</dbReference>
<gene>
    <name evidence="1" type="ORF">MUK42_05776</name>
</gene>
<reference evidence="1" key="1">
    <citation type="submission" date="2022-05" db="EMBL/GenBank/DDBJ databases">
        <title>The Musa troglodytarum L. genome provides insights into the mechanism of non-climacteric behaviour and enrichment of carotenoids.</title>
        <authorList>
            <person name="Wang J."/>
        </authorList>
    </citation>
    <scope>NUCLEOTIDE SEQUENCE</scope>
    <source>
        <tissue evidence="1">Leaf</tissue>
    </source>
</reference>
<proteinExistence type="predicted"/>
<name>A0A9E7LEX4_9LILI</name>
<organism evidence="1 2">
    <name type="scientific">Musa troglodytarum</name>
    <name type="common">fe'i banana</name>
    <dbReference type="NCBI Taxonomy" id="320322"/>
    <lineage>
        <taxon>Eukaryota</taxon>
        <taxon>Viridiplantae</taxon>
        <taxon>Streptophyta</taxon>
        <taxon>Embryophyta</taxon>
        <taxon>Tracheophyta</taxon>
        <taxon>Spermatophyta</taxon>
        <taxon>Magnoliopsida</taxon>
        <taxon>Liliopsida</taxon>
        <taxon>Zingiberales</taxon>
        <taxon>Musaceae</taxon>
        <taxon>Musa</taxon>
    </lineage>
</organism>
<protein>
    <submittedName>
        <fullName evidence="1">Uncharacterized protein</fullName>
    </submittedName>
</protein>